<dbReference type="Proteomes" id="UP000242246">
    <property type="component" value="Unassembled WGS sequence"/>
</dbReference>
<dbReference type="OrthoDB" id="744987at2"/>
<dbReference type="GO" id="GO:0016787">
    <property type="term" value="F:hydrolase activity"/>
    <property type="evidence" value="ECO:0007669"/>
    <property type="project" value="UniProtKB-KW"/>
</dbReference>
<accession>A0A2A5RWK7</accession>
<gene>
    <name evidence="3" type="ORF">RU87_GL000526</name>
</gene>
<keyword evidence="4" id="KW-1185">Reference proteome</keyword>
<evidence type="ECO:0000259" key="2">
    <source>
        <dbReference type="Pfam" id="PF04471"/>
    </source>
</evidence>
<dbReference type="InterPro" id="IPR007560">
    <property type="entry name" value="Restrct_endonuc_IV_Mrr"/>
</dbReference>
<name>A0A2A5RWK7_9LACT</name>
<dbReference type="GO" id="GO:0003677">
    <property type="term" value="F:DNA binding"/>
    <property type="evidence" value="ECO:0007669"/>
    <property type="project" value="InterPro"/>
</dbReference>
<dbReference type="Pfam" id="PF04471">
    <property type="entry name" value="Mrr_cat"/>
    <property type="match status" value="1"/>
</dbReference>
<keyword evidence="1" id="KW-0378">Hydrolase</keyword>
<protein>
    <recommendedName>
        <fullName evidence="2">Restriction endonuclease type IV Mrr domain-containing protein</fullName>
    </recommendedName>
</protein>
<dbReference type="GO" id="GO:0009307">
    <property type="term" value="P:DNA restriction-modification system"/>
    <property type="evidence" value="ECO:0007669"/>
    <property type="project" value="InterPro"/>
</dbReference>
<dbReference type="EMBL" id="JXJX01000013">
    <property type="protein sequence ID" value="PCS05609.1"/>
    <property type="molecule type" value="Genomic_DNA"/>
</dbReference>
<dbReference type="GO" id="GO:0004519">
    <property type="term" value="F:endonuclease activity"/>
    <property type="evidence" value="ECO:0007669"/>
    <property type="project" value="InterPro"/>
</dbReference>
<feature type="domain" description="Restriction endonuclease type IV Mrr" evidence="2">
    <location>
        <begin position="53"/>
        <end position="148"/>
    </location>
</feature>
<dbReference type="RefSeq" id="WP_068164918.1">
    <property type="nucleotide sequence ID" value="NZ_JXJX01000013.1"/>
</dbReference>
<evidence type="ECO:0000313" key="3">
    <source>
        <dbReference type="EMBL" id="PCS05609.1"/>
    </source>
</evidence>
<evidence type="ECO:0000256" key="1">
    <source>
        <dbReference type="ARBA" id="ARBA00022801"/>
    </source>
</evidence>
<proteinExistence type="predicted"/>
<dbReference type="SUPFAM" id="SSF52980">
    <property type="entry name" value="Restriction endonuclease-like"/>
    <property type="match status" value="1"/>
</dbReference>
<organism evidence="3 4">
    <name type="scientific">Pseudolactococcus plantarum</name>
    <dbReference type="NCBI Taxonomy" id="1365"/>
    <lineage>
        <taxon>Bacteria</taxon>
        <taxon>Bacillati</taxon>
        <taxon>Bacillota</taxon>
        <taxon>Bacilli</taxon>
        <taxon>Lactobacillales</taxon>
        <taxon>Streptococcaceae</taxon>
        <taxon>Pseudolactococcus</taxon>
    </lineage>
</organism>
<comment type="caution">
    <text evidence="3">The sequence shown here is derived from an EMBL/GenBank/DDBJ whole genome shotgun (WGS) entry which is preliminary data.</text>
</comment>
<dbReference type="InterPro" id="IPR011335">
    <property type="entry name" value="Restrct_endonuc-II-like"/>
</dbReference>
<dbReference type="AlphaFoldDB" id="A0A2A5RWK7"/>
<reference evidence="3 4" key="1">
    <citation type="submission" date="2014-12" db="EMBL/GenBank/DDBJ databases">
        <title>Draft genome sequences of 10 type strains of Lactococcus.</title>
        <authorList>
            <person name="Sun Z."/>
            <person name="Zhong Z."/>
            <person name="Liu W."/>
            <person name="Zhang W."/>
            <person name="Zhang H."/>
        </authorList>
    </citation>
    <scope>NUCLEOTIDE SEQUENCE [LARGE SCALE GENOMIC DNA]</scope>
    <source>
        <strain evidence="3 4">DSM 20686</strain>
    </source>
</reference>
<sequence>MNELEKLENFVNDQIDIISKGLEYTKEQSDNIDIAIDQIVSGNFKSTKDIGDALENLIAKIFEVHKLYFIKQNLRTKTNEIDLFIELSEKGYFYRSRLYPSLPKKFLVECKNYNETVGVTYVGKFYSLMNVSNTNNGIFISKKGLTGNPDSWSDSKGLVKKIALKNNCFILDFDLSELKNLKGKHLNKMLSDKLNCLKLDVSFEKFIKPHELENSLKDA</sequence>
<evidence type="ECO:0000313" key="4">
    <source>
        <dbReference type="Proteomes" id="UP000242246"/>
    </source>
</evidence>